<dbReference type="EMBL" id="JAODUO010000207">
    <property type="protein sequence ID" value="KAK2186256.1"/>
    <property type="molecule type" value="Genomic_DNA"/>
</dbReference>
<evidence type="ECO:0000256" key="1">
    <source>
        <dbReference type="ARBA" id="ARBA00023054"/>
    </source>
</evidence>
<feature type="coiled-coil region" evidence="2">
    <location>
        <begin position="45"/>
        <end position="89"/>
    </location>
</feature>
<dbReference type="Pfam" id="PF14988">
    <property type="entry name" value="DUF4515"/>
    <property type="match status" value="1"/>
</dbReference>
<accession>A0AAD9P160</accession>
<proteinExistence type="predicted"/>
<protein>
    <recommendedName>
        <fullName evidence="3">DUF4515 domain-containing protein</fullName>
    </recommendedName>
</protein>
<evidence type="ECO:0000313" key="5">
    <source>
        <dbReference type="Proteomes" id="UP001209878"/>
    </source>
</evidence>
<dbReference type="PANTHER" id="PTHR14845:SF0">
    <property type="entry name" value="DUF4515 DOMAIN-CONTAINING PROTEIN"/>
    <property type="match status" value="1"/>
</dbReference>
<evidence type="ECO:0000256" key="2">
    <source>
        <dbReference type="SAM" id="Coils"/>
    </source>
</evidence>
<reference evidence="4" key="1">
    <citation type="journal article" date="2023" name="Mol. Biol. Evol.">
        <title>Third-Generation Sequencing Reveals the Adaptive Role of the Epigenome in Three Deep-Sea Polychaetes.</title>
        <authorList>
            <person name="Perez M."/>
            <person name="Aroh O."/>
            <person name="Sun Y."/>
            <person name="Lan Y."/>
            <person name="Juniper S.K."/>
            <person name="Young C.R."/>
            <person name="Angers B."/>
            <person name="Qian P.Y."/>
        </authorList>
    </citation>
    <scope>NUCLEOTIDE SEQUENCE</scope>
    <source>
        <strain evidence="4">R07B-5</strain>
    </source>
</reference>
<name>A0AAD9P160_RIDPI</name>
<gene>
    <name evidence="4" type="ORF">NP493_207g01049</name>
</gene>
<sequence>MNYMQKKTSRRQTTIITLSDQNQKEIYDLMQSKQRMLGEFEDKKNAVLRDVLMEKENLLAKTKKELEDLQEYRNLQYEQASRIKELEKEVSIMRGKHSDSIMQLKSRFLKEKREYLHDAASKVVAMAKEANQEASQCLTEHTHRIKLENRRLRHQLLMLIQQTRALHEHKDKLLDQRRQLQMEQQYARDLKTLRSSRQHKVLKSFGLLDDGKPAMETTIETADEVA</sequence>
<dbReference type="PANTHER" id="PTHR14845">
    <property type="entry name" value="COILED-COIL DOMAIN-CONTAINING 166"/>
    <property type="match status" value="1"/>
</dbReference>
<comment type="caution">
    <text evidence="4">The sequence shown here is derived from an EMBL/GenBank/DDBJ whole genome shotgun (WGS) entry which is preliminary data.</text>
</comment>
<dbReference type="AlphaFoldDB" id="A0AAD9P160"/>
<dbReference type="InterPro" id="IPR032777">
    <property type="entry name" value="DUF4515"/>
</dbReference>
<feature type="domain" description="DUF4515" evidence="3">
    <location>
        <begin position="1"/>
        <end position="187"/>
    </location>
</feature>
<dbReference type="Proteomes" id="UP001209878">
    <property type="component" value="Unassembled WGS sequence"/>
</dbReference>
<evidence type="ECO:0000313" key="4">
    <source>
        <dbReference type="EMBL" id="KAK2186256.1"/>
    </source>
</evidence>
<keyword evidence="1 2" id="KW-0175">Coiled coil</keyword>
<evidence type="ECO:0000259" key="3">
    <source>
        <dbReference type="Pfam" id="PF14988"/>
    </source>
</evidence>
<keyword evidence="5" id="KW-1185">Reference proteome</keyword>
<organism evidence="4 5">
    <name type="scientific">Ridgeia piscesae</name>
    <name type="common">Tubeworm</name>
    <dbReference type="NCBI Taxonomy" id="27915"/>
    <lineage>
        <taxon>Eukaryota</taxon>
        <taxon>Metazoa</taxon>
        <taxon>Spiralia</taxon>
        <taxon>Lophotrochozoa</taxon>
        <taxon>Annelida</taxon>
        <taxon>Polychaeta</taxon>
        <taxon>Sedentaria</taxon>
        <taxon>Canalipalpata</taxon>
        <taxon>Sabellida</taxon>
        <taxon>Siboglinidae</taxon>
        <taxon>Ridgeia</taxon>
    </lineage>
</organism>